<organism evidence="1 2">
    <name type="scientific">Flavobacterium azizsancarii</name>
    <dbReference type="NCBI Taxonomy" id="2961580"/>
    <lineage>
        <taxon>Bacteria</taxon>
        <taxon>Pseudomonadati</taxon>
        <taxon>Bacteroidota</taxon>
        <taxon>Flavobacteriia</taxon>
        <taxon>Flavobacteriales</taxon>
        <taxon>Flavobacteriaceae</taxon>
        <taxon>Flavobacterium</taxon>
    </lineage>
</organism>
<evidence type="ECO:0000313" key="2">
    <source>
        <dbReference type="Proteomes" id="UP001212170"/>
    </source>
</evidence>
<name>A0ABT4W9H9_9FLAO</name>
<accession>A0ABT4W9H9</accession>
<gene>
    <name evidence="1" type="ORF">NJT12_06235</name>
</gene>
<sequence length="397" mass="46452">MITVYPLEWIDSLILHTLDSKKTNVIDLSQSDLAFIGNNLSKELHLIQVQLKNEIFSLQKKRQIRLLVRKYHSSLVYLLDKVIGYQKKDIVFTGVLAGIMELVINCLYDLLSFVQSRYFNYLSLDERVPVQYLVISRKEIFLRLETLKNKEEEGALDGHLTEMVFNAISSSIAEKPQHKITYREILYQKELLKYLEVLAAAKDQSTFYSGIDQLLMEMNFNYHPYIGHFTRRIQSQLDLQESLVDKTNQLLLCYKEFSQLLFNEKISFDPTRENIRYVLDNWFRQEITYLERKLVLDAGSQSIHKEDQNMQIGNNKVQCALSTDQMGLILRAGDEARILKAKSLNEVFRTIVPHLSTALKKNLSYNSMRSKSYSAEEKDKQIAIQTLERMIKHIREF</sequence>
<proteinExistence type="predicted"/>
<protein>
    <submittedName>
        <fullName evidence="1">Uncharacterized protein</fullName>
    </submittedName>
</protein>
<reference evidence="1 2" key="1">
    <citation type="journal article" date="2023" name="Chemosphere">
        <title>Whole genome analysis of Flavobacterium aziz-sancarii sp. nov., isolated from Ardley Island (Antarctica), revealed a rich resistome and bioremediation potential.</title>
        <authorList>
            <person name="Otur C."/>
            <person name="Okay S."/>
            <person name="Kurt-Kizildogan A."/>
        </authorList>
    </citation>
    <scope>NUCLEOTIDE SEQUENCE [LARGE SCALE GENOMIC DNA]</scope>
    <source>
        <strain evidence="1 2">AC</strain>
    </source>
</reference>
<dbReference type="Proteomes" id="UP001212170">
    <property type="component" value="Unassembled WGS sequence"/>
</dbReference>
<dbReference type="EMBL" id="JAMZNK010000007">
    <property type="protein sequence ID" value="MDA6069213.1"/>
    <property type="molecule type" value="Genomic_DNA"/>
</dbReference>
<keyword evidence="2" id="KW-1185">Reference proteome</keyword>
<comment type="caution">
    <text evidence="1">The sequence shown here is derived from an EMBL/GenBank/DDBJ whole genome shotgun (WGS) entry which is preliminary data.</text>
</comment>
<evidence type="ECO:0000313" key="1">
    <source>
        <dbReference type="EMBL" id="MDA6069213.1"/>
    </source>
</evidence>
<dbReference type="RefSeq" id="WP_271335028.1">
    <property type="nucleotide sequence ID" value="NZ_JAMZNK010000007.1"/>
</dbReference>